<dbReference type="EMBL" id="JACSZT010000004">
    <property type="protein sequence ID" value="MBC6498505.1"/>
    <property type="molecule type" value="Genomic_DNA"/>
</dbReference>
<comment type="catalytic activity">
    <reaction evidence="3">
        <text>(sulfur carrier)-H + L-cysteine = (sulfur carrier)-SH + L-alanine</text>
        <dbReference type="Rhea" id="RHEA:43892"/>
        <dbReference type="Rhea" id="RHEA-COMP:14737"/>
        <dbReference type="Rhea" id="RHEA-COMP:14739"/>
        <dbReference type="ChEBI" id="CHEBI:29917"/>
        <dbReference type="ChEBI" id="CHEBI:35235"/>
        <dbReference type="ChEBI" id="CHEBI:57972"/>
        <dbReference type="ChEBI" id="CHEBI:64428"/>
        <dbReference type="EC" id="2.8.1.7"/>
    </reaction>
</comment>
<keyword evidence="5" id="KW-0032">Aminotransferase</keyword>
<evidence type="ECO:0000256" key="1">
    <source>
        <dbReference type="ARBA" id="ARBA00001933"/>
    </source>
</evidence>
<dbReference type="Proteomes" id="UP000650485">
    <property type="component" value="Unassembled WGS sequence"/>
</dbReference>
<feature type="domain" description="Aminotransferase class V" evidence="4">
    <location>
        <begin position="2"/>
        <end position="248"/>
    </location>
</feature>
<dbReference type="InterPro" id="IPR015422">
    <property type="entry name" value="PyrdxlP-dep_Trfase_small"/>
</dbReference>
<dbReference type="GO" id="GO:0031071">
    <property type="term" value="F:cysteine desulfurase activity"/>
    <property type="evidence" value="ECO:0007669"/>
    <property type="project" value="UniProtKB-EC"/>
</dbReference>
<dbReference type="SUPFAM" id="SSF53383">
    <property type="entry name" value="PLP-dependent transferases"/>
    <property type="match status" value="1"/>
</dbReference>
<dbReference type="InterPro" id="IPR000192">
    <property type="entry name" value="Aminotrans_V_dom"/>
</dbReference>
<evidence type="ECO:0000313" key="6">
    <source>
        <dbReference type="Proteomes" id="UP000650485"/>
    </source>
</evidence>
<comment type="similarity">
    <text evidence="2">Belongs to the class-V pyridoxal-phosphate-dependent aminotransferase family. NifS/IscS subfamily.</text>
</comment>
<gene>
    <name evidence="5" type="ORF">H7R52_06800</name>
</gene>
<dbReference type="Pfam" id="PF00266">
    <property type="entry name" value="Aminotran_5"/>
    <property type="match status" value="1"/>
</dbReference>
<dbReference type="GO" id="GO:0008483">
    <property type="term" value="F:transaminase activity"/>
    <property type="evidence" value="ECO:0007669"/>
    <property type="project" value="UniProtKB-KW"/>
</dbReference>
<dbReference type="InterPro" id="IPR015424">
    <property type="entry name" value="PyrdxlP-dep_Trfase"/>
</dbReference>
<evidence type="ECO:0000256" key="3">
    <source>
        <dbReference type="ARBA" id="ARBA00050776"/>
    </source>
</evidence>
<proteinExistence type="inferred from homology"/>
<reference evidence="5" key="1">
    <citation type="submission" date="2020-08" db="EMBL/GenBank/DDBJ databases">
        <title>Complete genome sequence of Weissella confusa strain FS54 provides insights into metabolic potential.</title>
        <authorList>
            <person name="Fhoula I."/>
            <person name="Najjari A."/>
            <person name="Lekired A."/>
            <person name="Bessrour-Aouam N."/>
            <person name="Jaballah S."/>
            <person name="Klibi N."/>
            <person name="Ouzari H.-I."/>
        </authorList>
    </citation>
    <scope>NUCLEOTIDE SEQUENCE</scope>
    <source>
        <strain evidence="5">FS54</strain>
    </source>
</reference>
<dbReference type="Gene3D" id="3.90.1150.10">
    <property type="entry name" value="Aspartate Aminotransferase, domain 1"/>
    <property type="match status" value="1"/>
</dbReference>
<evidence type="ECO:0000256" key="2">
    <source>
        <dbReference type="ARBA" id="ARBA00006490"/>
    </source>
</evidence>
<dbReference type="PANTHER" id="PTHR11601">
    <property type="entry name" value="CYSTEINE DESULFURYLASE FAMILY MEMBER"/>
    <property type="match status" value="1"/>
</dbReference>
<dbReference type="AlphaFoldDB" id="A0A923NDF1"/>
<comment type="caution">
    <text evidence="5">The sequence shown here is derived from an EMBL/GenBank/DDBJ whole genome shotgun (WGS) entry which is preliminary data.</text>
</comment>
<protein>
    <submittedName>
        <fullName evidence="5">Aminotransferase class V-fold PLP-dependent enzyme</fullName>
    </submittedName>
</protein>
<evidence type="ECO:0000313" key="5">
    <source>
        <dbReference type="EMBL" id="MBC6498505.1"/>
    </source>
</evidence>
<keyword evidence="5" id="KW-0808">Transferase</keyword>
<dbReference type="PANTHER" id="PTHR11601:SF34">
    <property type="entry name" value="CYSTEINE DESULFURASE"/>
    <property type="match status" value="1"/>
</dbReference>
<dbReference type="InterPro" id="IPR015421">
    <property type="entry name" value="PyrdxlP-dep_Trfase_major"/>
</dbReference>
<name>A0A923NDF1_WEICO</name>
<comment type="cofactor">
    <cofactor evidence="1">
        <name>pyridoxal 5'-phosphate</name>
        <dbReference type="ChEBI" id="CHEBI:597326"/>
    </cofactor>
</comment>
<dbReference type="Gene3D" id="3.40.640.10">
    <property type="entry name" value="Type I PLP-dependent aspartate aminotransferase-like (Major domain)"/>
    <property type="match status" value="1"/>
</dbReference>
<sequence>MIYFDNASMSFPKPVEVIQGVQSLMENSSGNAMRTTSTEKTDIVFETRKKIAKLFNVKFPTSIVFTSNSTESLNTIIEGYLKPGDHVVSSAIEHNSVVRPLVRLHKERNIALSWVPVNEFGLINPNDVIEAITEKTTLVIINHASNVTGTIQDVESIGEQLQAYPDVKFLIDASQTAGHIPIDNQRIKADFIAFTGHKALLGISGVGGYYINPEIKIRPLKVGGTGVLSELLVQPEGMPLHYESGTALMSRLWTGFFGTERYRTPKIFQNPDFSLKRRDFWVFLQVEQGRALPVSSV</sequence>
<accession>A0A923NDF1</accession>
<organism evidence="5 6">
    <name type="scientific">Weissella confusa</name>
    <name type="common">Lactobacillus confusus</name>
    <dbReference type="NCBI Taxonomy" id="1583"/>
    <lineage>
        <taxon>Bacteria</taxon>
        <taxon>Bacillati</taxon>
        <taxon>Bacillota</taxon>
        <taxon>Bacilli</taxon>
        <taxon>Lactobacillales</taxon>
        <taxon>Lactobacillaceae</taxon>
        <taxon>Weissella</taxon>
    </lineage>
</organism>
<evidence type="ECO:0000259" key="4">
    <source>
        <dbReference type="Pfam" id="PF00266"/>
    </source>
</evidence>